<proteinExistence type="predicted"/>
<name>A0ABD3FBM6_9STRA</name>
<accession>A0ABD3FBM6</accession>
<organism evidence="2 3">
    <name type="scientific">Phytophthora oleae</name>
    <dbReference type="NCBI Taxonomy" id="2107226"/>
    <lineage>
        <taxon>Eukaryota</taxon>
        <taxon>Sar</taxon>
        <taxon>Stramenopiles</taxon>
        <taxon>Oomycota</taxon>
        <taxon>Peronosporomycetes</taxon>
        <taxon>Peronosporales</taxon>
        <taxon>Peronosporaceae</taxon>
        <taxon>Phytophthora</taxon>
    </lineage>
</organism>
<feature type="compositionally biased region" description="Basic residues" evidence="1">
    <location>
        <begin position="1"/>
        <end position="10"/>
    </location>
</feature>
<evidence type="ECO:0000313" key="2">
    <source>
        <dbReference type="EMBL" id="KAL3664292.1"/>
    </source>
</evidence>
<dbReference type="Proteomes" id="UP001632037">
    <property type="component" value="Unassembled WGS sequence"/>
</dbReference>
<comment type="caution">
    <text evidence="2">The sequence shown here is derived from an EMBL/GenBank/DDBJ whole genome shotgun (WGS) entry which is preliminary data.</text>
</comment>
<dbReference type="EMBL" id="JBIMZQ010000024">
    <property type="protein sequence ID" value="KAL3664292.1"/>
    <property type="molecule type" value="Genomic_DNA"/>
</dbReference>
<protein>
    <submittedName>
        <fullName evidence="2">Uncharacterized protein</fullName>
    </submittedName>
</protein>
<reference evidence="2 3" key="1">
    <citation type="submission" date="2024-09" db="EMBL/GenBank/DDBJ databases">
        <title>Genome sequencing and assembly of Phytophthora oleae, isolate VK10A, causative agent of rot of olive drupes.</title>
        <authorList>
            <person name="Conti Taguali S."/>
            <person name="Riolo M."/>
            <person name="La Spada F."/>
            <person name="Cacciola S.O."/>
            <person name="Dionisio G."/>
        </authorList>
    </citation>
    <scope>NUCLEOTIDE SEQUENCE [LARGE SCALE GENOMIC DNA]</scope>
    <source>
        <strain evidence="2 3">VK10A</strain>
    </source>
</reference>
<feature type="compositionally biased region" description="Basic and acidic residues" evidence="1">
    <location>
        <begin position="114"/>
        <end position="124"/>
    </location>
</feature>
<sequence>MASALKHRANSRSSVAHGKERRGGDYRPTTQLTRRSRDLTELDTRDCKALALEHFNHLCEKPVKTPSRLKTTSADVDYDHTFSPARTLCYDLHKRGVRKEYPGVTQEEEENDRECEHEEKSITQ</sequence>
<gene>
    <name evidence="2" type="ORF">V7S43_010619</name>
</gene>
<dbReference type="AlphaFoldDB" id="A0ABD3FBM6"/>
<feature type="region of interest" description="Disordered" evidence="1">
    <location>
        <begin position="101"/>
        <end position="124"/>
    </location>
</feature>
<evidence type="ECO:0000313" key="3">
    <source>
        <dbReference type="Proteomes" id="UP001632037"/>
    </source>
</evidence>
<keyword evidence="3" id="KW-1185">Reference proteome</keyword>
<feature type="region of interest" description="Disordered" evidence="1">
    <location>
        <begin position="1"/>
        <end position="37"/>
    </location>
</feature>
<evidence type="ECO:0000256" key="1">
    <source>
        <dbReference type="SAM" id="MobiDB-lite"/>
    </source>
</evidence>